<keyword evidence="9 12" id="KW-0472">Membrane</keyword>
<evidence type="ECO:0000256" key="10">
    <source>
        <dbReference type="ARBA" id="ARBA00030750"/>
    </source>
</evidence>
<dbReference type="STRING" id="1841610.A6X21_03690"/>
<feature type="transmembrane region" description="Helical" evidence="12">
    <location>
        <begin position="169"/>
        <end position="189"/>
    </location>
</feature>
<feature type="transmembrane region" description="Helical" evidence="12">
    <location>
        <begin position="375"/>
        <end position="396"/>
    </location>
</feature>
<evidence type="ECO:0000256" key="2">
    <source>
        <dbReference type="ARBA" id="ARBA00004429"/>
    </source>
</evidence>
<keyword evidence="4 11" id="KW-0813">Transport</keyword>
<keyword evidence="8 12" id="KW-1133">Transmembrane helix</keyword>
<dbReference type="InterPro" id="IPR003004">
    <property type="entry name" value="GspF/PilC"/>
</dbReference>
<evidence type="ECO:0000256" key="9">
    <source>
        <dbReference type="ARBA" id="ARBA00023136"/>
    </source>
</evidence>
<dbReference type="InterPro" id="IPR001992">
    <property type="entry name" value="T2SS_GspF/T4SS_PilC_CS"/>
</dbReference>
<dbReference type="GO" id="GO:0005886">
    <property type="term" value="C:plasma membrane"/>
    <property type="evidence" value="ECO:0007669"/>
    <property type="project" value="UniProtKB-SubCell"/>
</dbReference>
<evidence type="ECO:0000313" key="14">
    <source>
        <dbReference type="EMBL" id="ODA34773.1"/>
    </source>
</evidence>
<gene>
    <name evidence="14" type="ORF">A6X21_03690</name>
</gene>
<evidence type="ECO:0000256" key="1">
    <source>
        <dbReference type="ARBA" id="ARBA00002684"/>
    </source>
</evidence>
<evidence type="ECO:0000259" key="13">
    <source>
        <dbReference type="Pfam" id="PF00482"/>
    </source>
</evidence>
<proteinExistence type="inferred from homology"/>
<dbReference type="PANTHER" id="PTHR30012:SF0">
    <property type="entry name" value="TYPE II SECRETION SYSTEM PROTEIN F-RELATED"/>
    <property type="match status" value="1"/>
</dbReference>
<organism evidence="14 15">
    <name type="scientific">Planctopirus hydrillae</name>
    <dbReference type="NCBI Taxonomy" id="1841610"/>
    <lineage>
        <taxon>Bacteria</taxon>
        <taxon>Pseudomonadati</taxon>
        <taxon>Planctomycetota</taxon>
        <taxon>Planctomycetia</taxon>
        <taxon>Planctomycetales</taxon>
        <taxon>Planctomycetaceae</taxon>
        <taxon>Planctopirus</taxon>
    </lineage>
</organism>
<comment type="function">
    <text evidence="1">Component of the type II secretion system inner membrane complex required for the energy-dependent secretion of extracellular factors such as proteases and toxins from the periplasm.</text>
</comment>
<keyword evidence="7 11" id="KW-0812">Transmembrane</keyword>
<keyword evidence="5" id="KW-1003">Cell membrane</keyword>
<dbReference type="InterPro" id="IPR042094">
    <property type="entry name" value="T2SS_GspF_sf"/>
</dbReference>
<keyword evidence="6" id="KW-0997">Cell inner membrane</keyword>
<evidence type="ECO:0000313" key="15">
    <source>
        <dbReference type="Proteomes" id="UP000094828"/>
    </source>
</evidence>
<sequence>MPEFQYVARELSGRQIVGTLSAQSEREALQSLAARSLFTVKIAPVQSTQVEQRLASRRIPPRMLATLFSQMSDLLRAGVPLLRSIELLERQTKNQALKRVLEGVRGRVADGGRLADSMKEHPNAFNKLTVSIVHAGEEGGFLEDSLSRVAVFTEHQEELKSKVVAAMSYPLVLMVLGTIVVVGMIIFFVPGFEPMFDSMKQTGSLPWATTVLLAISNILQKWWWAVLLAIGAAIVGVQYGLATPEGQILLDQVKLKAPGIGYVTRSLGISRFCRVLGTLLHNGVPLLQALNIAKDATGNRVLSDAIAKAAENVSSGKALAQPLAASKQFPTDVLEMIAVGEEANNLENVLIGVADKMEKATNRQLDLVVRLLEPLMLVVMAGAILFLLIALMLPIFQSSGVV</sequence>
<feature type="domain" description="Type II secretion system protein GspF" evidence="13">
    <location>
        <begin position="272"/>
        <end position="394"/>
    </location>
</feature>
<dbReference type="EMBL" id="LYDR01000039">
    <property type="protein sequence ID" value="ODA34773.1"/>
    <property type="molecule type" value="Genomic_DNA"/>
</dbReference>
<dbReference type="InterPro" id="IPR018076">
    <property type="entry name" value="T2SS_GspF_dom"/>
</dbReference>
<reference evidence="14 15" key="1">
    <citation type="submission" date="2016-05" db="EMBL/GenBank/DDBJ databases">
        <title>Genomic and physiological characterization of Planctopirus sp. isolated from fresh water lake.</title>
        <authorList>
            <person name="Subhash Y."/>
            <person name="Ramana C."/>
        </authorList>
    </citation>
    <scope>NUCLEOTIDE SEQUENCE [LARGE SCALE GENOMIC DNA]</scope>
    <source>
        <strain evidence="14 15">JC280</strain>
    </source>
</reference>
<keyword evidence="15" id="KW-1185">Reference proteome</keyword>
<evidence type="ECO:0000256" key="11">
    <source>
        <dbReference type="RuleBase" id="RU003923"/>
    </source>
</evidence>
<comment type="similarity">
    <text evidence="3 11">Belongs to the GSP F family.</text>
</comment>
<dbReference type="PROSITE" id="PS00874">
    <property type="entry name" value="T2SP_F"/>
    <property type="match status" value="1"/>
</dbReference>
<comment type="subcellular location">
    <subcellularLocation>
        <location evidence="2">Cell inner membrane</location>
        <topology evidence="2">Multi-pass membrane protein</topology>
    </subcellularLocation>
    <subcellularLocation>
        <location evidence="11">Cell membrane</location>
        <topology evidence="11">Multi-pass membrane protein</topology>
    </subcellularLocation>
</comment>
<dbReference type="OrthoDB" id="9805682at2"/>
<dbReference type="Pfam" id="PF00482">
    <property type="entry name" value="T2SSF"/>
    <property type="match status" value="2"/>
</dbReference>
<dbReference type="PANTHER" id="PTHR30012">
    <property type="entry name" value="GENERAL SECRETION PATHWAY PROTEIN"/>
    <property type="match status" value="1"/>
</dbReference>
<dbReference type="AlphaFoldDB" id="A0A1C3ENE0"/>
<evidence type="ECO:0000256" key="8">
    <source>
        <dbReference type="ARBA" id="ARBA00022989"/>
    </source>
</evidence>
<dbReference type="Gene3D" id="1.20.81.30">
    <property type="entry name" value="Type II secretion system (T2SS), domain F"/>
    <property type="match status" value="2"/>
</dbReference>
<evidence type="ECO:0000256" key="3">
    <source>
        <dbReference type="ARBA" id="ARBA00005745"/>
    </source>
</evidence>
<evidence type="ECO:0000256" key="6">
    <source>
        <dbReference type="ARBA" id="ARBA00022519"/>
    </source>
</evidence>
<evidence type="ECO:0000256" key="5">
    <source>
        <dbReference type="ARBA" id="ARBA00022475"/>
    </source>
</evidence>
<dbReference type="RefSeq" id="WP_068846247.1">
    <property type="nucleotide sequence ID" value="NZ_LYDR01000039.1"/>
</dbReference>
<dbReference type="GO" id="GO:0009306">
    <property type="term" value="P:protein secretion"/>
    <property type="evidence" value="ECO:0007669"/>
    <property type="project" value="InterPro"/>
</dbReference>
<dbReference type="FunFam" id="1.20.81.30:FF:000001">
    <property type="entry name" value="Type II secretion system protein F"/>
    <property type="match status" value="1"/>
</dbReference>
<evidence type="ECO:0000256" key="7">
    <source>
        <dbReference type="ARBA" id="ARBA00022692"/>
    </source>
</evidence>
<comment type="caution">
    <text evidence="14">The sequence shown here is derived from an EMBL/GenBank/DDBJ whole genome shotgun (WGS) entry which is preliminary data.</text>
</comment>
<accession>A0A1C3ENE0</accession>
<dbReference type="PRINTS" id="PR00812">
    <property type="entry name" value="BCTERIALGSPF"/>
</dbReference>
<protein>
    <recommendedName>
        <fullName evidence="10">General secretion pathway protein F</fullName>
    </recommendedName>
</protein>
<evidence type="ECO:0000256" key="4">
    <source>
        <dbReference type="ARBA" id="ARBA00022448"/>
    </source>
</evidence>
<dbReference type="Proteomes" id="UP000094828">
    <property type="component" value="Unassembled WGS sequence"/>
</dbReference>
<feature type="transmembrane region" description="Helical" evidence="12">
    <location>
        <begin position="222"/>
        <end position="242"/>
    </location>
</feature>
<evidence type="ECO:0000256" key="12">
    <source>
        <dbReference type="SAM" id="Phobius"/>
    </source>
</evidence>
<feature type="domain" description="Type II secretion system protein GspF" evidence="13">
    <location>
        <begin position="69"/>
        <end position="190"/>
    </location>
</feature>
<name>A0A1C3ENE0_9PLAN</name>